<evidence type="ECO:0000256" key="3">
    <source>
        <dbReference type="ARBA" id="ARBA00022842"/>
    </source>
</evidence>
<dbReference type="GO" id="GO:0046872">
    <property type="term" value="F:metal ion binding"/>
    <property type="evidence" value="ECO:0007669"/>
    <property type="project" value="UniProtKB-KW"/>
</dbReference>
<feature type="binding site" evidence="6">
    <location>
        <position position="230"/>
    </location>
    <ligand>
        <name>Mg(2+)</name>
        <dbReference type="ChEBI" id="CHEBI:18420"/>
    </ligand>
</feature>
<dbReference type="PANTHER" id="PTHR48080:SF3">
    <property type="entry name" value="ENOLASE SUPERFAMILY MEMBER DDB_G0284701"/>
    <property type="match status" value="1"/>
</dbReference>
<dbReference type="InterPro" id="IPR013341">
    <property type="entry name" value="Mandelate_racemase_N_dom"/>
</dbReference>
<feature type="binding site" evidence="6">
    <location>
        <position position="207"/>
    </location>
    <ligand>
        <name>Mg(2+)</name>
        <dbReference type="ChEBI" id="CHEBI:18420"/>
    </ligand>
</feature>
<name>A0A370HQN6_9HYPH</name>
<feature type="active site" description="Proton acceptor; specific for (S)-substrate epimerization" evidence="5">
    <location>
        <position position="252"/>
    </location>
</feature>
<evidence type="ECO:0000256" key="7">
    <source>
        <dbReference type="RuleBase" id="RU366006"/>
    </source>
</evidence>
<dbReference type="Gene3D" id="3.30.390.10">
    <property type="entry name" value="Enolase-like, N-terminal domain"/>
    <property type="match status" value="1"/>
</dbReference>
<evidence type="ECO:0000256" key="4">
    <source>
        <dbReference type="ARBA" id="ARBA00023235"/>
    </source>
</evidence>
<dbReference type="AlphaFoldDB" id="A0A370HQN6"/>
<dbReference type="SUPFAM" id="SSF54826">
    <property type="entry name" value="Enolase N-terminal domain-like"/>
    <property type="match status" value="1"/>
</dbReference>
<dbReference type="GO" id="GO:0016855">
    <property type="term" value="F:racemase and epimerase activity, acting on amino acids and derivatives"/>
    <property type="evidence" value="ECO:0007669"/>
    <property type="project" value="UniProtKB-UniRule"/>
</dbReference>
<dbReference type="SMART" id="SM00922">
    <property type="entry name" value="MR_MLE"/>
    <property type="match status" value="1"/>
</dbReference>
<dbReference type="NCBIfam" id="NF042940">
    <property type="entry name" value="racemase_DgcA"/>
    <property type="match status" value="1"/>
</dbReference>
<dbReference type="InterPro" id="IPR034603">
    <property type="entry name" value="Dipeptide_epimerase"/>
</dbReference>
<dbReference type="CDD" id="cd03319">
    <property type="entry name" value="L-Ala-DL-Glu_epimerase"/>
    <property type="match status" value="1"/>
</dbReference>
<feature type="binding site" evidence="6">
    <location>
        <position position="181"/>
    </location>
    <ligand>
        <name>Mg(2+)</name>
        <dbReference type="ChEBI" id="CHEBI:18420"/>
    </ligand>
</feature>
<feature type="domain" description="Mandelate racemase/muconate lactonizing enzyme C-terminal" evidence="8">
    <location>
        <begin position="136"/>
        <end position="228"/>
    </location>
</feature>
<evidence type="ECO:0000256" key="2">
    <source>
        <dbReference type="ARBA" id="ARBA00022723"/>
    </source>
</evidence>
<dbReference type="InterPro" id="IPR013342">
    <property type="entry name" value="Mandelate_racemase_C"/>
</dbReference>
<dbReference type="InterPro" id="IPR036849">
    <property type="entry name" value="Enolase-like_C_sf"/>
</dbReference>
<keyword evidence="2 6" id="KW-0479">Metal-binding</keyword>
<protein>
    <recommendedName>
        <fullName evidence="7">Dipeptide epimerase</fullName>
        <ecNumber evidence="7">5.1.1.-</ecNumber>
    </recommendedName>
</protein>
<dbReference type="Gene3D" id="3.20.20.120">
    <property type="entry name" value="Enolase-like C-terminal domain"/>
    <property type="match status" value="1"/>
</dbReference>
<evidence type="ECO:0000313" key="10">
    <source>
        <dbReference type="Proteomes" id="UP000254925"/>
    </source>
</evidence>
<dbReference type="PANTHER" id="PTHR48080">
    <property type="entry name" value="D-GALACTONATE DEHYDRATASE-RELATED"/>
    <property type="match status" value="1"/>
</dbReference>
<dbReference type="SFLD" id="SFLDS00001">
    <property type="entry name" value="Enolase"/>
    <property type="match status" value="1"/>
</dbReference>
<keyword evidence="3 6" id="KW-0460">Magnesium</keyword>
<dbReference type="EC" id="5.1.1.-" evidence="7"/>
<dbReference type="Pfam" id="PF02746">
    <property type="entry name" value="MR_MLE_N"/>
    <property type="match status" value="1"/>
</dbReference>
<evidence type="ECO:0000256" key="5">
    <source>
        <dbReference type="PIRSR" id="PIRSR634603-1"/>
    </source>
</evidence>
<evidence type="ECO:0000259" key="8">
    <source>
        <dbReference type="SMART" id="SM00922"/>
    </source>
</evidence>
<evidence type="ECO:0000256" key="6">
    <source>
        <dbReference type="PIRSR" id="PIRSR634603-3"/>
    </source>
</evidence>
<gene>
    <name evidence="9" type="ORF">DES45_102247</name>
</gene>
<dbReference type="InterPro" id="IPR034593">
    <property type="entry name" value="DgoD-like"/>
</dbReference>
<dbReference type="InterPro" id="IPR029017">
    <property type="entry name" value="Enolase-like_N"/>
</dbReference>
<dbReference type="EMBL" id="QQBB01000002">
    <property type="protein sequence ID" value="RDI60859.1"/>
    <property type="molecule type" value="Genomic_DNA"/>
</dbReference>
<dbReference type="InterPro" id="IPR029065">
    <property type="entry name" value="Enolase_C-like"/>
</dbReference>
<dbReference type="SFLD" id="SFLDG00180">
    <property type="entry name" value="muconate_cycloisomerase"/>
    <property type="match status" value="1"/>
</dbReference>
<dbReference type="NCBIfam" id="NF011708">
    <property type="entry name" value="PRK15129.1"/>
    <property type="match status" value="1"/>
</dbReference>
<reference evidence="9 10" key="1">
    <citation type="submission" date="2018-07" db="EMBL/GenBank/DDBJ databases">
        <title>Genomic Encyclopedia of Type Strains, Phase IV (KMG-IV): sequencing the most valuable type-strain genomes for metagenomic binning, comparative biology and taxonomic classification.</title>
        <authorList>
            <person name="Goeker M."/>
        </authorList>
    </citation>
    <scope>NUCLEOTIDE SEQUENCE [LARGE SCALE GENOMIC DNA]</scope>
    <source>
        <strain evidence="9 10">DSM 14364</strain>
    </source>
</reference>
<keyword evidence="4 7" id="KW-0413">Isomerase</keyword>
<dbReference type="SUPFAM" id="SSF51604">
    <property type="entry name" value="Enolase C-terminal domain-like"/>
    <property type="match status" value="1"/>
</dbReference>
<evidence type="ECO:0000256" key="1">
    <source>
        <dbReference type="ARBA" id="ARBA00008031"/>
    </source>
</evidence>
<comment type="cofactor">
    <cofactor evidence="6 7">
        <name>Mg(2+)</name>
        <dbReference type="ChEBI" id="CHEBI:18420"/>
    </cofactor>
    <text evidence="6 7">Binds 1 Mg(2+) ion per subunit.</text>
</comment>
<accession>A0A370HQN6</accession>
<dbReference type="Proteomes" id="UP000254925">
    <property type="component" value="Unassembled WGS sequence"/>
</dbReference>
<dbReference type="Pfam" id="PF13378">
    <property type="entry name" value="MR_MLE_C"/>
    <property type="match status" value="1"/>
</dbReference>
<feature type="active site" description="Proton acceptor; specific for (R)-substrate epimerization" evidence="5">
    <location>
        <position position="155"/>
    </location>
</feature>
<proteinExistence type="inferred from homology"/>
<comment type="similarity">
    <text evidence="1 7">Belongs to the mandelate racemase/muconate lactonizing enzyme family.</text>
</comment>
<organism evidence="9 10">
    <name type="scientific">Microvirga subterranea</name>
    <dbReference type="NCBI Taxonomy" id="186651"/>
    <lineage>
        <taxon>Bacteria</taxon>
        <taxon>Pseudomonadati</taxon>
        <taxon>Pseudomonadota</taxon>
        <taxon>Alphaproteobacteria</taxon>
        <taxon>Hyphomicrobiales</taxon>
        <taxon>Methylobacteriaceae</taxon>
        <taxon>Microvirga</taxon>
    </lineage>
</organism>
<evidence type="ECO:0000313" key="9">
    <source>
        <dbReference type="EMBL" id="RDI60859.1"/>
    </source>
</evidence>
<sequence length="333" mass="35324">MEKHKRMRKLEVTIDRFPIAGKFTIARGSRTEAVVVTATITEDGAVGRGECVPYPRYGETVEGVAAAIEALRPQIEAGLTREALQTTMPAGAARNAVDCALWDLDAKRSGIRAHVTAGVNRWPPVTTAYTISLDTPEAMAEAAAKALERPILKVKFGGPGGDLERIAAVRRAAPEATLIADANEGWTEETIGSHLAACADAGYALVEQPLPAKEDEFLRGIARPVPILADESVHDRAGLDRLVGLYDVINIKLDKTGGLTEALALADAAEALGFSLMIGCMVGTSLAMAPALILAPRARFVDLDGPLLLAKDREPGLTYEGSIVYPPQPALWG</sequence>
<keyword evidence="10" id="KW-1185">Reference proteome</keyword>
<comment type="caution">
    <text evidence="9">The sequence shown here is derived from an EMBL/GenBank/DDBJ whole genome shotgun (WGS) entry which is preliminary data.</text>
</comment>
<dbReference type="SFLD" id="SFLDF00010">
    <property type="entry name" value="dipeptide_epimerase"/>
    <property type="match status" value="1"/>
</dbReference>